<keyword evidence="14" id="KW-1185">Reference proteome</keyword>
<dbReference type="Proteomes" id="UP000509742">
    <property type="component" value="Chromosome"/>
</dbReference>
<dbReference type="PANTHER" id="PTHR30614">
    <property type="entry name" value="MEMBRANE COMPONENT OF AMINO ACID ABC TRANSPORTER"/>
    <property type="match status" value="1"/>
</dbReference>
<evidence type="ECO:0000313" key="12">
    <source>
        <dbReference type="EMBL" id="BCD70541.1"/>
    </source>
</evidence>
<dbReference type="InterPro" id="IPR043429">
    <property type="entry name" value="ArtM/GltK/GlnP/TcyL/YhdX-like"/>
</dbReference>
<reference evidence="12 13" key="1">
    <citation type="submission" date="2019-06" db="EMBL/GenBank/DDBJ databases">
        <title>Complete genome sequence of Helicobacter suis SNTW101c.</title>
        <authorList>
            <person name="Rimbara E."/>
            <person name="Suzuki M."/>
            <person name="Matsui H."/>
            <person name="Nakamura M."/>
            <person name="Mori S."/>
            <person name="Shibayama K."/>
        </authorList>
    </citation>
    <scope>NUCLEOTIDE SEQUENCE [LARGE SCALE GENOMIC DNA]</scope>
    <source>
        <strain evidence="12 13">SNTW101c</strain>
    </source>
</reference>
<feature type="transmembrane region" description="Helical" evidence="9">
    <location>
        <begin position="189"/>
        <end position="210"/>
    </location>
</feature>
<name>A0A6J4CYV3_9HELI</name>
<keyword evidence="3 9" id="KW-0813">Transport</keyword>
<dbReference type="EMBL" id="AP019774">
    <property type="protein sequence ID" value="BCD70541.1"/>
    <property type="molecule type" value="Genomic_DNA"/>
</dbReference>
<evidence type="ECO:0000259" key="10">
    <source>
        <dbReference type="PROSITE" id="PS50928"/>
    </source>
</evidence>
<dbReference type="GO" id="GO:0006865">
    <property type="term" value="P:amino acid transport"/>
    <property type="evidence" value="ECO:0007669"/>
    <property type="project" value="UniProtKB-KW"/>
</dbReference>
<proteinExistence type="inferred from homology"/>
<dbReference type="NCBIfam" id="TIGR01726">
    <property type="entry name" value="HEQRo_perm_3TM"/>
    <property type="match status" value="1"/>
</dbReference>
<dbReference type="AlphaFoldDB" id="A0A6J4CYV3"/>
<comment type="subcellular location">
    <subcellularLocation>
        <location evidence="1">Cell inner membrane</location>
        <topology evidence="1">Multi-pass membrane protein</topology>
    </subcellularLocation>
    <subcellularLocation>
        <location evidence="9">Cell membrane</location>
        <topology evidence="9">Multi-pass membrane protein</topology>
    </subcellularLocation>
</comment>
<feature type="domain" description="ABC transmembrane type-1" evidence="10">
    <location>
        <begin position="19"/>
        <end position="207"/>
    </location>
</feature>
<sequence>MELNWPFMLHVIPAFVQGLKISLLIAFFGILGATLLGFLVALLLFFKTPFFAPCARVYVEIARNTPLLIQLFFLYYGLKEIGFSLSAMQCAIIGLSFLGGAYMAESFLLGLKALPKVQTEAALSLGLNRLQSLYYVLLPQSLAISLPSLGANVIFLLKETSVVSAIALADVMFVAKDLIGIYYKTTEALILLVLTYLVVLLPLSLLFRALEQFYKKKTW</sequence>
<feature type="transmembrane region" description="Helical" evidence="9">
    <location>
        <begin position="21"/>
        <end position="46"/>
    </location>
</feature>
<feature type="transmembrane region" description="Helical" evidence="9">
    <location>
        <begin position="133"/>
        <end position="155"/>
    </location>
</feature>
<dbReference type="CDD" id="cd06261">
    <property type="entry name" value="TM_PBP2"/>
    <property type="match status" value="1"/>
</dbReference>
<dbReference type="RefSeq" id="WP_006564037.1">
    <property type="nucleotide sequence ID" value="NZ_AP019774.1"/>
</dbReference>
<reference evidence="11 14" key="2">
    <citation type="submission" date="2020-04" db="EMBL/GenBank/DDBJ databases">
        <title>Genomic analysis of gastric non-Helicobacter pylori Helicobacters isolated in Japan.</title>
        <authorList>
            <person name="Suzuki M."/>
            <person name="Rimbara E."/>
        </authorList>
    </citation>
    <scope>NUCLEOTIDE SEQUENCE [LARGE SCALE GENOMIC DNA]</scope>
    <source>
        <strain evidence="11 14">NHP19-0020</strain>
    </source>
</reference>
<keyword evidence="5 9" id="KW-0812">Transmembrane</keyword>
<keyword evidence="8 9" id="KW-0472">Membrane</keyword>
<dbReference type="Proteomes" id="UP000317935">
    <property type="component" value="Chromosome"/>
</dbReference>
<dbReference type="InterPro" id="IPR010065">
    <property type="entry name" value="AA_ABC_transptr_permease_3TM"/>
</dbReference>
<evidence type="ECO:0000256" key="3">
    <source>
        <dbReference type="ARBA" id="ARBA00022448"/>
    </source>
</evidence>
<dbReference type="GO" id="GO:0043190">
    <property type="term" value="C:ATP-binding cassette (ABC) transporter complex"/>
    <property type="evidence" value="ECO:0007669"/>
    <property type="project" value="InterPro"/>
</dbReference>
<evidence type="ECO:0000256" key="8">
    <source>
        <dbReference type="ARBA" id="ARBA00023136"/>
    </source>
</evidence>
<evidence type="ECO:0000256" key="6">
    <source>
        <dbReference type="ARBA" id="ARBA00022970"/>
    </source>
</evidence>
<gene>
    <name evidence="12" type="primary">glnP_2</name>
    <name evidence="11" type="ORF">NHP190020_12440</name>
    <name evidence="12" type="ORF">SNTW_11860</name>
</gene>
<dbReference type="InterPro" id="IPR035906">
    <property type="entry name" value="MetI-like_sf"/>
</dbReference>
<dbReference type="InterPro" id="IPR000515">
    <property type="entry name" value="MetI-like"/>
</dbReference>
<feature type="transmembrane region" description="Helical" evidence="9">
    <location>
        <begin position="162"/>
        <end position="183"/>
    </location>
</feature>
<accession>A0A6J4CYV3</accession>
<dbReference type="EMBL" id="AP023036">
    <property type="protein sequence ID" value="BCD46205.1"/>
    <property type="molecule type" value="Genomic_DNA"/>
</dbReference>
<keyword evidence="4" id="KW-1003">Cell membrane</keyword>
<evidence type="ECO:0000256" key="2">
    <source>
        <dbReference type="ARBA" id="ARBA00010072"/>
    </source>
</evidence>
<evidence type="ECO:0000256" key="4">
    <source>
        <dbReference type="ARBA" id="ARBA00022475"/>
    </source>
</evidence>
<dbReference type="PANTHER" id="PTHR30614:SF37">
    <property type="entry name" value="AMINO-ACID ABC TRANSPORTER PERMEASE PROTEIN YHDX-RELATED"/>
    <property type="match status" value="1"/>
</dbReference>
<keyword evidence="7 9" id="KW-1133">Transmembrane helix</keyword>
<organism evidence="12 13">
    <name type="scientific">Helicobacter suis</name>
    <dbReference type="NCBI Taxonomy" id="104628"/>
    <lineage>
        <taxon>Bacteria</taxon>
        <taxon>Pseudomonadati</taxon>
        <taxon>Campylobacterota</taxon>
        <taxon>Epsilonproteobacteria</taxon>
        <taxon>Campylobacterales</taxon>
        <taxon>Helicobacteraceae</taxon>
        <taxon>Helicobacter</taxon>
    </lineage>
</organism>
<evidence type="ECO:0000256" key="5">
    <source>
        <dbReference type="ARBA" id="ARBA00022692"/>
    </source>
</evidence>
<evidence type="ECO:0000256" key="1">
    <source>
        <dbReference type="ARBA" id="ARBA00004429"/>
    </source>
</evidence>
<evidence type="ECO:0000313" key="14">
    <source>
        <dbReference type="Proteomes" id="UP000509742"/>
    </source>
</evidence>
<feature type="transmembrane region" description="Helical" evidence="9">
    <location>
        <begin position="90"/>
        <end position="113"/>
    </location>
</feature>
<evidence type="ECO:0000256" key="7">
    <source>
        <dbReference type="ARBA" id="ARBA00022989"/>
    </source>
</evidence>
<evidence type="ECO:0000313" key="11">
    <source>
        <dbReference type="EMBL" id="BCD46205.1"/>
    </source>
</evidence>
<dbReference type="Gene3D" id="1.10.3720.10">
    <property type="entry name" value="MetI-like"/>
    <property type="match status" value="1"/>
</dbReference>
<comment type="similarity">
    <text evidence="2">Belongs to the binding-protein-dependent transport system permease family. HisMQ subfamily.</text>
</comment>
<keyword evidence="6" id="KW-0029">Amino-acid transport</keyword>
<dbReference type="PROSITE" id="PS50928">
    <property type="entry name" value="ABC_TM1"/>
    <property type="match status" value="1"/>
</dbReference>
<evidence type="ECO:0000313" key="13">
    <source>
        <dbReference type="Proteomes" id="UP000317935"/>
    </source>
</evidence>
<dbReference type="Pfam" id="PF00528">
    <property type="entry name" value="BPD_transp_1"/>
    <property type="match status" value="1"/>
</dbReference>
<evidence type="ECO:0000256" key="9">
    <source>
        <dbReference type="RuleBase" id="RU363032"/>
    </source>
</evidence>
<protein>
    <submittedName>
        <fullName evidence="12">Glutamine ABC transporter, permease protein GlnP</fullName>
    </submittedName>
</protein>
<dbReference type="SUPFAM" id="SSF161098">
    <property type="entry name" value="MetI-like"/>
    <property type="match status" value="1"/>
</dbReference>
<dbReference type="GO" id="GO:0022857">
    <property type="term" value="F:transmembrane transporter activity"/>
    <property type="evidence" value="ECO:0007669"/>
    <property type="project" value="InterPro"/>
</dbReference>